<sequence>MGILAIDKKSELEMKTLQQVLEDSGLAELPLTEKSNDYIAQFITQREDFFQRVCREKADKYPYGLSLGLMTQMIHAALENYQVTHAKTAELRTLITDHIGDVHAAKFTTMNDIEIQTLATVWLMVQGANGIDFSYANEQAEMLCSVLDKQSPTIGDNPIRSQLMQAYYIGVEHLRPEYQPTSLLASLSNKVKALFNT</sequence>
<comment type="caution">
    <text evidence="1">The sequence shown here is derived from an EMBL/GenBank/DDBJ whole genome shotgun (WGS) entry which is preliminary data.</text>
</comment>
<name>A0A0J1H5G5_9GAMM</name>
<protein>
    <submittedName>
        <fullName evidence="1">Uncharacterized protein</fullName>
    </submittedName>
</protein>
<dbReference type="Proteomes" id="UP000036097">
    <property type="component" value="Unassembled WGS sequence"/>
</dbReference>
<keyword evidence="2" id="KW-1185">Reference proteome</keyword>
<evidence type="ECO:0000313" key="2">
    <source>
        <dbReference type="Proteomes" id="UP000036097"/>
    </source>
</evidence>
<gene>
    <name evidence="1" type="ORF">ABT56_07410</name>
</gene>
<dbReference type="PATRIC" id="fig|1195763.3.peg.1584"/>
<dbReference type="EMBL" id="LDOT01000007">
    <property type="protein sequence ID" value="KLV06970.1"/>
    <property type="molecule type" value="Genomic_DNA"/>
</dbReference>
<accession>A0A0J1H5G5</accession>
<dbReference type="AlphaFoldDB" id="A0A0J1H5G5"/>
<reference evidence="1 2" key="1">
    <citation type="submission" date="2015-05" db="EMBL/GenBank/DDBJ databases">
        <title>Photobacterium galathea sp. nov.</title>
        <authorList>
            <person name="Machado H."/>
            <person name="Gram L."/>
        </authorList>
    </citation>
    <scope>NUCLEOTIDE SEQUENCE [LARGE SCALE GENOMIC DNA]</scope>
    <source>
        <strain evidence="1 2">CGMCC 1.12159</strain>
    </source>
</reference>
<proteinExistence type="predicted"/>
<evidence type="ECO:0000313" key="1">
    <source>
        <dbReference type="EMBL" id="KLV06970.1"/>
    </source>
</evidence>
<organism evidence="1 2">
    <name type="scientific">Photobacterium aquae</name>
    <dbReference type="NCBI Taxonomy" id="1195763"/>
    <lineage>
        <taxon>Bacteria</taxon>
        <taxon>Pseudomonadati</taxon>
        <taxon>Pseudomonadota</taxon>
        <taxon>Gammaproteobacteria</taxon>
        <taxon>Vibrionales</taxon>
        <taxon>Vibrionaceae</taxon>
        <taxon>Photobacterium</taxon>
    </lineage>
</organism>